<comment type="similarity">
    <text evidence="4">Belongs to the R-transferase family. Bpt subfamily.</text>
</comment>
<dbReference type="EMBL" id="UAQM01000051">
    <property type="protein sequence ID" value="SPU46953.1"/>
    <property type="molecule type" value="Genomic_DNA"/>
</dbReference>
<sequence length="275" mass="31067">MTQHFFSRQLRFFMTASAPCPYLPGQFERKVFANLPFSDGADVNDALTQAGFRRSQNIAYRPACEACIACVSVRIPVTDFELSRSRRRILARNADLSRDLVEAEATMEQFDLLRRYLSARHPGGGMTDMGWLDYVSMVEDTAVRTHLIEYRLPSEDDGPGRLVGVCLTDLLHDGLSMVYSFFDPDMERRSLGRFAILDHLHQAETVALPYVYLGYWVQGSPKMDYKSEFRPLEALRPWAGSGWRNSATFSLPFMGRVVAKRPGGEGQAILSSAFE</sequence>
<dbReference type="InterPro" id="IPR017138">
    <property type="entry name" value="Asp_Glu_LeuTrfase"/>
</dbReference>
<dbReference type="Pfam" id="PF04377">
    <property type="entry name" value="ATE_C"/>
    <property type="match status" value="1"/>
</dbReference>
<comment type="catalytic activity">
    <reaction evidence="4">
        <text>N-terminal L-glutamyl-[protein] + L-leucyl-tRNA(Leu) = N-terminal L-leucyl-L-glutamyl-[protein] + tRNA(Leu) + H(+)</text>
        <dbReference type="Rhea" id="RHEA:50412"/>
        <dbReference type="Rhea" id="RHEA-COMP:9613"/>
        <dbReference type="Rhea" id="RHEA-COMP:9622"/>
        <dbReference type="Rhea" id="RHEA-COMP:12664"/>
        <dbReference type="Rhea" id="RHEA-COMP:12668"/>
        <dbReference type="ChEBI" id="CHEBI:15378"/>
        <dbReference type="ChEBI" id="CHEBI:64721"/>
        <dbReference type="ChEBI" id="CHEBI:78442"/>
        <dbReference type="ChEBI" id="CHEBI:78494"/>
        <dbReference type="ChEBI" id="CHEBI:133041"/>
        <dbReference type="EC" id="2.3.2.29"/>
    </reaction>
</comment>
<keyword evidence="2 4" id="KW-0808">Transferase</keyword>
<evidence type="ECO:0000259" key="5">
    <source>
        <dbReference type="Pfam" id="PF04376"/>
    </source>
</evidence>
<comment type="function">
    <text evidence="4">Functions in the N-end rule pathway of protein degradation where it conjugates Leu from its aminoacyl-tRNA to the N-termini of proteins containing an N-terminal aspartate or glutamate.</text>
</comment>
<dbReference type="PANTHER" id="PTHR21367:SF1">
    <property type="entry name" value="ARGINYL-TRNA--PROTEIN TRANSFERASE 1"/>
    <property type="match status" value="1"/>
</dbReference>
<evidence type="ECO:0000313" key="8">
    <source>
        <dbReference type="Proteomes" id="UP000250358"/>
    </source>
</evidence>
<evidence type="ECO:0000256" key="1">
    <source>
        <dbReference type="ARBA" id="ARBA00022490"/>
    </source>
</evidence>
<dbReference type="GO" id="GO:0071596">
    <property type="term" value="P:ubiquitin-dependent protein catabolic process via the N-end rule pathway"/>
    <property type="evidence" value="ECO:0007669"/>
    <property type="project" value="InterPro"/>
</dbReference>
<feature type="domain" description="N-end aminoacyl transferase N-terminal" evidence="5">
    <location>
        <begin position="19"/>
        <end position="88"/>
    </location>
</feature>
<gene>
    <name evidence="4" type="primary">bpt</name>
    <name evidence="7" type="ORF">NCTC11165_03305</name>
</gene>
<evidence type="ECO:0000256" key="3">
    <source>
        <dbReference type="ARBA" id="ARBA00023315"/>
    </source>
</evidence>
<evidence type="ECO:0000256" key="2">
    <source>
        <dbReference type="ARBA" id="ARBA00022679"/>
    </source>
</evidence>
<dbReference type="GO" id="GO:0008914">
    <property type="term" value="F:leucyl-tRNA--protein transferase activity"/>
    <property type="evidence" value="ECO:0007669"/>
    <property type="project" value="UniProtKB-UniRule"/>
</dbReference>
<dbReference type="GO" id="GO:0005737">
    <property type="term" value="C:cytoplasm"/>
    <property type="evidence" value="ECO:0007669"/>
    <property type="project" value="UniProtKB-SubCell"/>
</dbReference>
<evidence type="ECO:0000256" key="4">
    <source>
        <dbReference type="HAMAP-Rule" id="MF_00689"/>
    </source>
</evidence>
<dbReference type="Pfam" id="PF04376">
    <property type="entry name" value="ATE_N"/>
    <property type="match status" value="1"/>
</dbReference>
<organism evidence="7 8">
    <name type="scientific">Brevundimonas diminuta</name>
    <name type="common">Pseudomonas diminuta</name>
    <dbReference type="NCBI Taxonomy" id="293"/>
    <lineage>
        <taxon>Bacteria</taxon>
        <taxon>Pseudomonadati</taxon>
        <taxon>Pseudomonadota</taxon>
        <taxon>Alphaproteobacteria</taxon>
        <taxon>Caulobacterales</taxon>
        <taxon>Caulobacteraceae</taxon>
        <taxon>Brevundimonas</taxon>
    </lineage>
</organism>
<feature type="domain" description="N-end rule aminoacyl transferase C-terminal" evidence="6">
    <location>
        <begin position="108"/>
        <end position="235"/>
    </location>
</feature>
<reference evidence="7 8" key="1">
    <citation type="submission" date="2018-06" db="EMBL/GenBank/DDBJ databases">
        <authorList>
            <consortium name="Pathogen Informatics"/>
            <person name="Doyle S."/>
        </authorList>
    </citation>
    <scope>NUCLEOTIDE SEQUENCE [LARGE SCALE GENOMIC DNA]</scope>
    <source>
        <strain evidence="7 8">NCTC11165</strain>
    </source>
</reference>
<dbReference type="InterPro" id="IPR007472">
    <property type="entry name" value="N-end_Aminoacyl_Trfase_C"/>
</dbReference>
<dbReference type="EC" id="2.3.2.29" evidence="4"/>
<dbReference type="Proteomes" id="UP000250358">
    <property type="component" value="Unassembled WGS sequence"/>
</dbReference>
<dbReference type="NCBIfam" id="NF002346">
    <property type="entry name" value="PRK01305.2-3"/>
    <property type="match status" value="1"/>
</dbReference>
<dbReference type="AlphaFoldDB" id="A0A2X1AQC4"/>
<dbReference type="InterPro" id="IPR030700">
    <property type="entry name" value="N-end_Aminoacyl_Trfase"/>
</dbReference>
<accession>A0A2X1AQC4</accession>
<dbReference type="InterPro" id="IPR007471">
    <property type="entry name" value="N-end_Aminoacyl_Trfase_N"/>
</dbReference>
<dbReference type="NCBIfam" id="NF002343">
    <property type="entry name" value="PRK01305.1-4"/>
    <property type="match status" value="1"/>
</dbReference>
<keyword evidence="1 4" id="KW-0963">Cytoplasm</keyword>
<dbReference type="HAMAP" id="MF_00689">
    <property type="entry name" value="Bpt"/>
    <property type="match status" value="1"/>
</dbReference>
<comment type="subcellular location">
    <subcellularLocation>
        <location evidence="4">Cytoplasm</location>
    </subcellularLocation>
</comment>
<dbReference type="InterPro" id="IPR016181">
    <property type="entry name" value="Acyl_CoA_acyltransferase"/>
</dbReference>
<evidence type="ECO:0000313" key="7">
    <source>
        <dbReference type="EMBL" id="SPU46953.1"/>
    </source>
</evidence>
<proteinExistence type="inferred from homology"/>
<dbReference type="NCBIfam" id="NF002342">
    <property type="entry name" value="PRK01305.1-3"/>
    <property type="match status" value="1"/>
</dbReference>
<dbReference type="SUPFAM" id="SSF55729">
    <property type="entry name" value="Acyl-CoA N-acyltransferases (Nat)"/>
    <property type="match status" value="1"/>
</dbReference>
<name>A0A2X1AQC4_BREDI</name>
<dbReference type="RefSeq" id="WP_252865867.1">
    <property type="nucleotide sequence ID" value="NZ_UAQM01000051.1"/>
</dbReference>
<dbReference type="GO" id="GO:0004057">
    <property type="term" value="F:arginyl-tRNA--protein transferase activity"/>
    <property type="evidence" value="ECO:0007669"/>
    <property type="project" value="InterPro"/>
</dbReference>
<protein>
    <recommendedName>
        <fullName evidence="4">Aspartate/glutamate leucyltransferase</fullName>
        <ecNumber evidence="4">2.3.2.29</ecNumber>
    </recommendedName>
</protein>
<dbReference type="PANTHER" id="PTHR21367">
    <property type="entry name" value="ARGININE-TRNA-PROTEIN TRANSFERASE 1"/>
    <property type="match status" value="1"/>
</dbReference>
<comment type="catalytic activity">
    <reaction evidence="4">
        <text>N-terminal L-aspartyl-[protein] + L-leucyl-tRNA(Leu) = N-terminal L-leucyl-L-aspartyl-[protein] + tRNA(Leu) + H(+)</text>
        <dbReference type="Rhea" id="RHEA:50420"/>
        <dbReference type="Rhea" id="RHEA-COMP:9613"/>
        <dbReference type="Rhea" id="RHEA-COMP:9622"/>
        <dbReference type="Rhea" id="RHEA-COMP:12669"/>
        <dbReference type="Rhea" id="RHEA-COMP:12674"/>
        <dbReference type="ChEBI" id="CHEBI:15378"/>
        <dbReference type="ChEBI" id="CHEBI:64720"/>
        <dbReference type="ChEBI" id="CHEBI:78442"/>
        <dbReference type="ChEBI" id="CHEBI:78494"/>
        <dbReference type="ChEBI" id="CHEBI:133042"/>
        <dbReference type="EC" id="2.3.2.29"/>
    </reaction>
</comment>
<keyword evidence="3 4" id="KW-0012">Acyltransferase</keyword>
<evidence type="ECO:0000259" key="6">
    <source>
        <dbReference type="Pfam" id="PF04377"/>
    </source>
</evidence>
<dbReference type="PIRSF" id="PIRSF037208">
    <property type="entry name" value="ATE_pro_prd"/>
    <property type="match status" value="1"/>
</dbReference>